<protein>
    <recommendedName>
        <fullName evidence="3">ATP synthase subunit 5, mitochondrial</fullName>
    </recommendedName>
</protein>
<dbReference type="Proteomes" id="UP000803844">
    <property type="component" value="Unassembled WGS sequence"/>
</dbReference>
<evidence type="ECO:0000256" key="7">
    <source>
        <dbReference type="ARBA" id="ARBA00023136"/>
    </source>
</evidence>
<name>A0A9P5CPX2_CRYP1</name>
<keyword evidence="10" id="KW-1185">Reference proteome</keyword>
<reference evidence="9" key="1">
    <citation type="journal article" date="2020" name="Phytopathology">
        <title>Genome sequence of the chestnut blight fungus Cryphonectria parasitica EP155: A fundamental resource for an archetypical invasive plant pathogen.</title>
        <authorList>
            <person name="Crouch J.A."/>
            <person name="Dawe A."/>
            <person name="Aerts A."/>
            <person name="Barry K."/>
            <person name="Churchill A.C.L."/>
            <person name="Grimwood J."/>
            <person name="Hillman B."/>
            <person name="Milgroom M.G."/>
            <person name="Pangilinan J."/>
            <person name="Smith M."/>
            <person name="Salamov A."/>
            <person name="Schmutz J."/>
            <person name="Yadav J."/>
            <person name="Grigoriev I.V."/>
            <person name="Nuss D."/>
        </authorList>
    </citation>
    <scope>NUCLEOTIDE SEQUENCE</scope>
    <source>
        <strain evidence="9">EP155</strain>
    </source>
</reference>
<dbReference type="PROSITE" id="PS00389">
    <property type="entry name" value="ATPASE_DELTA"/>
    <property type="match status" value="1"/>
</dbReference>
<dbReference type="InterPro" id="IPR026015">
    <property type="entry name" value="ATP_synth_OSCP/delta_N_sf"/>
</dbReference>
<comment type="similarity">
    <text evidence="2">Belongs to the ATPase delta chain family.</text>
</comment>
<gene>
    <name evidence="9" type="ORF">M406DRAFT_356095</name>
</gene>
<evidence type="ECO:0000313" key="10">
    <source>
        <dbReference type="Proteomes" id="UP000803844"/>
    </source>
</evidence>
<evidence type="ECO:0000256" key="3">
    <source>
        <dbReference type="ARBA" id="ARBA00014723"/>
    </source>
</evidence>
<dbReference type="Gene3D" id="1.10.520.20">
    <property type="entry name" value="N-terminal domain of the delta subunit of the F1F0-ATP synthase"/>
    <property type="match status" value="1"/>
</dbReference>
<dbReference type="OrthoDB" id="1262810at2759"/>
<comment type="caution">
    <text evidence="9">The sequence shown here is derived from an EMBL/GenBank/DDBJ whole genome shotgun (WGS) entry which is preliminary data.</text>
</comment>
<dbReference type="HAMAP" id="MF_01416">
    <property type="entry name" value="ATP_synth_delta_bact"/>
    <property type="match status" value="1"/>
</dbReference>
<evidence type="ECO:0000256" key="5">
    <source>
        <dbReference type="ARBA" id="ARBA00022781"/>
    </source>
</evidence>
<keyword evidence="5" id="KW-0375">Hydrogen ion transport</keyword>
<comment type="subcellular location">
    <subcellularLocation>
        <location evidence="1">Membrane</location>
    </subcellularLocation>
</comment>
<organism evidence="9 10">
    <name type="scientific">Cryphonectria parasitica (strain ATCC 38755 / EP155)</name>
    <dbReference type="NCBI Taxonomy" id="660469"/>
    <lineage>
        <taxon>Eukaryota</taxon>
        <taxon>Fungi</taxon>
        <taxon>Dikarya</taxon>
        <taxon>Ascomycota</taxon>
        <taxon>Pezizomycotina</taxon>
        <taxon>Sordariomycetes</taxon>
        <taxon>Sordariomycetidae</taxon>
        <taxon>Diaporthales</taxon>
        <taxon>Cryphonectriaceae</taxon>
        <taxon>Cryphonectria-Endothia species complex</taxon>
        <taxon>Cryphonectria</taxon>
    </lineage>
</organism>
<dbReference type="PRINTS" id="PR00125">
    <property type="entry name" value="ATPASEDELTA"/>
</dbReference>
<dbReference type="NCBIfam" id="TIGR01145">
    <property type="entry name" value="ATP_synt_delta"/>
    <property type="match status" value="1"/>
</dbReference>
<keyword evidence="7" id="KW-0472">Membrane</keyword>
<keyword evidence="8" id="KW-0066">ATP synthesis</keyword>
<evidence type="ECO:0000256" key="2">
    <source>
        <dbReference type="ARBA" id="ARBA00007046"/>
    </source>
</evidence>
<dbReference type="InterPro" id="IPR000711">
    <property type="entry name" value="ATPase_OSCP/dsu"/>
</dbReference>
<dbReference type="AlphaFoldDB" id="A0A9P5CPX2"/>
<proteinExistence type="inferred from homology"/>
<dbReference type="EMBL" id="MU032347">
    <property type="protein sequence ID" value="KAF3765872.1"/>
    <property type="molecule type" value="Genomic_DNA"/>
</dbReference>
<evidence type="ECO:0000256" key="1">
    <source>
        <dbReference type="ARBA" id="ARBA00004370"/>
    </source>
</evidence>
<evidence type="ECO:0000256" key="8">
    <source>
        <dbReference type="ARBA" id="ARBA00023310"/>
    </source>
</evidence>
<dbReference type="GO" id="GO:0046933">
    <property type="term" value="F:proton-transporting ATP synthase activity, rotational mechanism"/>
    <property type="evidence" value="ECO:0007669"/>
    <property type="project" value="InterPro"/>
</dbReference>
<accession>A0A9P5CPX2</accession>
<evidence type="ECO:0000256" key="6">
    <source>
        <dbReference type="ARBA" id="ARBA00023065"/>
    </source>
</evidence>
<dbReference type="RefSeq" id="XP_040776833.1">
    <property type="nucleotide sequence ID" value="XM_040923358.1"/>
</dbReference>
<evidence type="ECO:0000313" key="9">
    <source>
        <dbReference type="EMBL" id="KAF3765872.1"/>
    </source>
</evidence>
<dbReference type="GeneID" id="63840487"/>
<sequence>MLSRQALLRSARAAAPSRAIASQVRFYAAPAASENVKPPVALFGLDGTYATALYTAAVKTSTLDPTANALNKLGNLLTKDPKLVTILEAPTLDASDKSAIIAELEKSAGISGETVKNFLQTLAENNRLSLLGGVCTKFGELISAARGEVEMTVTSATPLDNKTLNRLETAVSKSSYVGQGKKLKVKNEVNPEIVGGLVVEIGDRTIDLSVSSKIAKMNKLLTDTL</sequence>
<dbReference type="Pfam" id="PF00213">
    <property type="entry name" value="OSCP"/>
    <property type="match status" value="1"/>
</dbReference>
<keyword evidence="4" id="KW-0813">Transport</keyword>
<dbReference type="GO" id="GO:0016020">
    <property type="term" value="C:membrane"/>
    <property type="evidence" value="ECO:0007669"/>
    <property type="project" value="UniProtKB-SubCell"/>
</dbReference>
<evidence type="ECO:0000256" key="4">
    <source>
        <dbReference type="ARBA" id="ARBA00022448"/>
    </source>
</evidence>
<keyword evidence="6" id="KW-0406">Ion transport</keyword>
<dbReference type="PANTHER" id="PTHR11910">
    <property type="entry name" value="ATP SYNTHASE DELTA CHAIN"/>
    <property type="match status" value="1"/>
</dbReference>
<dbReference type="InterPro" id="IPR020781">
    <property type="entry name" value="ATPase_OSCP/d_CS"/>
</dbReference>
<dbReference type="SUPFAM" id="SSF47928">
    <property type="entry name" value="N-terminal domain of the delta subunit of the F1F0-ATP synthase"/>
    <property type="match status" value="1"/>
</dbReference>